<keyword evidence="1" id="KW-0732">Signal</keyword>
<feature type="domain" description="Phospholipase/carboxylesterase/thioesterase" evidence="3">
    <location>
        <begin position="28"/>
        <end position="147"/>
    </location>
</feature>
<evidence type="ECO:0000259" key="3">
    <source>
        <dbReference type="Pfam" id="PF02230"/>
    </source>
</evidence>
<dbReference type="EMBL" id="UINC01066252">
    <property type="protein sequence ID" value="SVB96758.1"/>
    <property type="molecule type" value="Genomic_DNA"/>
</dbReference>
<accession>A0A382IB49</accession>
<organism evidence="4">
    <name type="scientific">marine metagenome</name>
    <dbReference type="NCBI Taxonomy" id="408172"/>
    <lineage>
        <taxon>unclassified sequences</taxon>
        <taxon>metagenomes</taxon>
        <taxon>ecological metagenomes</taxon>
    </lineage>
</organism>
<gene>
    <name evidence="4" type="ORF">METZ01_LOCUS249612</name>
</gene>
<proteinExistence type="predicted"/>
<name>A0A382IB49_9ZZZZ</name>
<dbReference type="GO" id="GO:0016787">
    <property type="term" value="F:hydrolase activity"/>
    <property type="evidence" value="ECO:0007669"/>
    <property type="project" value="UniProtKB-KW"/>
</dbReference>
<evidence type="ECO:0000256" key="1">
    <source>
        <dbReference type="ARBA" id="ARBA00022729"/>
    </source>
</evidence>
<keyword evidence="2" id="KW-0378">Hydrolase</keyword>
<dbReference type="InterPro" id="IPR003140">
    <property type="entry name" value="PLipase/COase/thioEstase"/>
</dbReference>
<feature type="non-terminal residue" evidence="4">
    <location>
        <position position="148"/>
    </location>
</feature>
<dbReference type="Gene3D" id="3.40.50.1820">
    <property type="entry name" value="alpha/beta hydrolase"/>
    <property type="match status" value="1"/>
</dbReference>
<protein>
    <recommendedName>
        <fullName evidence="3">Phospholipase/carboxylesterase/thioesterase domain-containing protein</fullName>
    </recommendedName>
</protein>
<evidence type="ECO:0000256" key="2">
    <source>
        <dbReference type="ARBA" id="ARBA00022801"/>
    </source>
</evidence>
<reference evidence="4" key="1">
    <citation type="submission" date="2018-05" db="EMBL/GenBank/DDBJ databases">
        <authorList>
            <person name="Lanie J.A."/>
            <person name="Ng W.-L."/>
            <person name="Kazmierczak K.M."/>
            <person name="Andrzejewski T.M."/>
            <person name="Davidsen T.M."/>
            <person name="Wayne K.J."/>
            <person name="Tettelin H."/>
            <person name="Glass J.I."/>
            <person name="Rusch D."/>
            <person name="Podicherti R."/>
            <person name="Tsui H.-C.T."/>
            <person name="Winkler M.E."/>
        </authorList>
    </citation>
    <scope>NUCLEOTIDE SEQUENCE</scope>
</reference>
<dbReference type="PANTHER" id="PTHR43037:SF5">
    <property type="entry name" value="FERULOYL ESTERASE"/>
    <property type="match status" value="1"/>
</dbReference>
<dbReference type="InterPro" id="IPR050955">
    <property type="entry name" value="Plant_Biomass_Hydrol_Est"/>
</dbReference>
<dbReference type="InterPro" id="IPR029058">
    <property type="entry name" value="AB_hydrolase_fold"/>
</dbReference>
<dbReference type="PANTHER" id="PTHR43037">
    <property type="entry name" value="UNNAMED PRODUCT-RELATED"/>
    <property type="match status" value="1"/>
</dbReference>
<dbReference type="SUPFAM" id="SSF53474">
    <property type="entry name" value="alpha/beta-Hydrolases"/>
    <property type="match status" value="1"/>
</dbReference>
<evidence type="ECO:0000313" key="4">
    <source>
        <dbReference type="EMBL" id="SVB96758.1"/>
    </source>
</evidence>
<dbReference type="Pfam" id="PF02230">
    <property type="entry name" value="Abhydrolase_2"/>
    <property type="match status" value="1"/>
</dbReference>
<sequence>MQAEQHQGAGLKYLTITPDGYDPEISYPLMVMLHGFGANMQDLAGLAPAISSTGYVYACPNAPISFDLGGGHMGFGWTSPRDMYKEGEVEEAEKLLDGFFGEVFEKFNVGADRSVLMGFSQGGRMTYRCGVGRPKPFAGLAALSASLS</sequence>
<dbReference type="AlphaFoldDB" id="A0A382IB49"/>